<dbReference type="Proteomes" id="UP000810171">
    <property type="component" value="Unassembled WGS sequence"/>
</dbReference>
<organism evidence="2 3">
    <name type="scientific">Marinobacterium alkalitolerans</name>
    <dbReference type="NCBI Taxonomy" id="1542925"/>
    <lineage>
        <taxon>Bacteria</taxon>
        <taxon>Pseudomonadati</taxon>
        <taxon>Pseudomonadota</taxon>
        <taxon>Gammaproteobacteria</taxon>
        <taxon>Oceanospirillales</taxon>
        <taxon>Oceanospirillaceae</taxon>
        <taxon>Marinobacterium</taxon>
    </lineage>
</organism>
<evidence type="ECO:0000313" key="3">
    <source>
        <dbReference type="Proteomes" id="UP000810171"/>
    </source>
</evidence>
<name>A0ABS3ZAD7_9GAMM</name>
<reference evidence="2 3" key="1">
    <citation type="submission" date="2020-09" db="EMBL/GenBank/DDBJ databases">
        <authorList>
            <person name="Tanuku N.R.S."/>
        </authorList>
    </citation>
    <scope>NUCLEOTIDE SEQUENCE [LARGE SCALE GENOMIC DNA]</scope>
    <source>
        <strain evidence="2 3">AK62</strain>
    </source>
</reference>
<keyword evidence="3" id="KW-1185">Reference proteome</keyword>
<dbReference type="InterPro" id="IPR009875">
    <property type="entry name" value="PilZ_domain"/>
</dbReference>
<sequence>MTERRQYYRIDHPVVIEYQSVAESQVKQSPRPDQFAVSPYFLLQSQLRDIEAEASHYLHRLGEDQPAIEACFNMLNRKIELIASTLAADSFNLEQGQSQFINLSEGGLNFTCPDALEPEQLLALKLVFTETRLGMLLYARVRRCQALPDAAGYEIGAEFLDMPESCRTQLARLILDAQARKRQQALDLTNE</sequence>
<evidence type="ECO:0000313" key="2">
    <source>
        <dbReference type="EMBL" id="MBP0048656.1"/>
    </source>
</evidence>
<protein>
    <submittedName>
        <fullName evidence="2">PilZ domain-containing protein</fullName>
    </submittedName>
</protein>
<evidence type="ECO:0000259" key="1">
    <source>
        <dbReference type="Pfam" id="PF07238"/>
    </source>
</evidence>
<gene>
    <name evidence="2" type="ORF">H9C73_07895</name>
</gene>
<dbReference type="RefSeq" id="WP_209287272.1">
    <property type="nucleotide sequence ID" value="NZ_JACVEW010000010.1"/>
</dbReference>
<dbReference type="Pfam" id="PF07238">
    <property type="entry name" value="PilZ"/>
    <property type="match status" value="1"/>
</dbReference>
<comment type="caution">
    <text evidence="2">The sequence shown here is derived from an EMBL/GenBank/DDBJ whole genome shotgun (WGS) entry which is preliminary data.</text>
</comment>
<dbReference type="EMBL" id="JACVEW010000010">
    <property type="protein sequence ID" value="MBP0048656.1"/>
    <property type="molecule type" value="Genomic_DNA"/>
</dbReference>
<accession>A0ABS3ZAD7</accession>
<dbReference type="Gene3D" id="2.40.10.220">
    <property type="entry name" value="predicted glycosyltransferase like domains"/>
    <property type="match status" value="1"/>
</dbReference>
<feature type="domain" description="PilZ" evidence="1">
    <location>
        <begin position="97"/>
        <end position="175"/>
    </location>
</feature>
<proteinExistence type="predicted"/>